<dbReference type="AlphaFoldDB" id="A0A016XNG1"/>
<accession>A0A016XNG1</accession>
<organism evidence="1 2">
    <name type="scientific">Hylemonella gracilis str. Niagara R</name>
    <dbReference type="NCBI Taxonomy" id="1458275"/>
    <lineage>
        <taxon>Bacteria</taxon>
        <taxon>Pseudomonadati</taxon>
        <taxon>Pseudomonadota</taxon>
        <taxon>Betaproteobacteria</taxon>
        <taxon>Burkholderiales</taxon>
        <taxon>Comamonadaceae</taxon>
        <taxon>Hylemonella</taxon>
    </lineage>
</organism>
<proteinExistence type="predicted"/>
<gene>
    <name evidence="1" type="ORF">AZ34_02360</name>
</gene>
<dbReference type="Proteomes" id="UP000023268">
    <property type="component" value="Unassembled WGS sequence"/>
</dbReference>
<dbReference type="EMBL" id="JEMG01000001">
    <property type="protein sequence ID" value="EYC52758.1"/>
    <property type="molecule type" value="Genomic_DNA"/>
</dbReference>
<name>A0A016XNG1_9BURK</name>
<protein>
    <submittedName>
        <fullName evidence="1">Uncharacterized protein</fullName>
    </submittedName>
</protein>
<evidence type="ECO:0000313" key="2">
    <source>
        <dbReference type="Proteomes" id="UP000023268"/>
    </source>
</evidence>
<reference evidence="1 2" key="1">
    <citation type="submission" date="2014-02" db="EMBL/GenBank/DDBJ databases">
        <title>Draft Genome of Hylemonella gracilis isolated from the Niagara River.</title>
        <authorList>
            <person name="Pawlowski D.R."/>
            <person name="Koudelka G.B."/>
        </authorList>
    </citation>
    <scope>NUCLEOTIDE SEQUENCE [LARGE SCALE GENOMIC DNA]</scope>
    <source>
        <strain evidence="1 2">Niagara R</strain>
    </source>
</reference>
<comment type="caution">
    <text evidence="1">The sequence shown here is derived from an EMBL/GenBank/DDBJ whole genome shotgun (WGS) entry which is preliminary data.</text>
</comment>
<evidence type="ECO:0000313" key="1">
    <source>
        <dbReference type="EMBL" id="EYC52758.1"/>
    </source>
</evidence>
<sequence length="100" mass="11443">MRSGAHIVEVAQSAGVTRGVVQRWLTDPELHVLWTTARLDQLRTHHLTSIHEALTSGVASRQELRLKANAAYLWFQRNEPEILEGLIPRSLEDKQLPLWK</sequence>